<dbReference type="CDD" id="cd19071">
    <property type="entry name" value="AKR_AKR1-5-like"/>
    <property type="match status" value="1"/>
</dbReference>
<dbReference type="GO" id="GO:0016616">
    <property type="term" value="F:oxidoreductase activity, acting on the CH-OH group of donors, NAD or NADP as acceptor"/>
    <property type="evidence" value="ECO:0007669"/>
    <property type="project" value="UniProtKB-ARBA"/>
</dbReference>
<dbReference type="PIRSF" id="PIRSF000097">
    <property type="entry name" value="AKR"/>
    <property type="match status" value="1"/>
</dbReference>
<keyword evidence="3" id="KW-0560">Oxidoreductase</keyword>
<dbReference type="InterPro" id="IPR023210">
    <property type="entry name" value="NADP_OxRdtase_dom"/>
</dbReference>
<evidence type="ECO:0000256" key="1">
    <source>
        <dbReference type="ARBA" id="ARBA00007905"/>
    </source>
</evidence>
<dbReference type="EMBL" id="SDWV01000011">
    <property type="protein sequence ID" value="RYC10601.1"/>
    <property type="molecule type" value="Genomic_DNA"/>
</dbReference>
<evidence type="ECO:0000313" key="9">
    <source>
        <dbReference type="Proteomes" id="UP000291101"/>
    </source>
</evidence>
<accession>A0A4Q2SYN5</accession>
<evidence type="ECO:0000256" key="5">
    <source>
        <dbReference type="PIRSR" id="PIRSR000097-2"/>
    </source>
</evidence>
<dbReference type="OrthoDB" id="9804790at2"/>
<feature type="domain" description="NADP-dependent oxidoreductase" evidence="7">
    <location>
        <begin position="24"/>
        <end position="260"/>
    </location>
</feature>
<dbReference type="FunFam" id="3.20.20.100:FF:000002">
    <property type="entry name" value="2,5-diketo-D-gluconic acid reductase A"/>
    <property type="match status" value="1"/>
</dbReference>
<dbReference type="SUPFAM" id="SSF51430">
    <property type="entry name" value="NAD(P)-linked oxidoreductase"/>
    <property type="match status" value="1"/>
</dbReference>
<evidence type="ECO:0000256" key="6">
    <source>
        <dbReference type="PIRSR" id="PIRSR000097-3"/>
    </source>
</evidence>
<dbReference type="PANTHER" id="PTHR43827:SF3">
    <property type="entry name" value="NADP-DEPENDENT OXIDOREDUCTASE DOMAIN-CONTAINING PROTEIN"/>
    <property type="match status" value="1"/>
</dbReference>
<dbReference type="Pfam" id="PF00248">
    <property type="entry name" value="Aldo_ket_red"/>
    <property type="match status" value="1"/>
</dbReference>
<organism evidence="8 9">
    <name type="scientific">Nocardioides zhouii</name>
    <dbReference type="NCBI Taxonomy" id="1168729"/>
    <lineage>
        <taxon>Bacteria</taxon>
        <taxon>Bacillati</taxon>
        <taxon>Actinomycetota</taxon>
        <taxon>Actinomycetes</taxon>
        <taxon>Propionibacteriales</taxon>
        <taxon>Nocardioidaceae</taxon>
        <taxon>Nocardioides</taxon>
    </lineage>
</organism>
<keyword evidence="9" id="KW-1185">Reference proteome</keyword>
<dbReference type="Gene3D" id="3.20.20.100">
    <property type="entry name" value="NADP-dependent oxidoreductase domain"/>
    <property type="match status" value="1"/>
</dbReference>
<feature type="site" description="Lowers pKa of active site Tyr" evidence="6">
    <location>
        <position position="82"/>
    </location>
</feature>
<dbReference type="PROSITE" id="PS00798">
    <property type="entry name" value="ALDOKETO_REDUCTASE_1"/>
    <property type="match status" value="1"/>
</dbReference>
<evidence type="ECO:0000259" key="7">
    <source>
        <dbReference type="Pfam" id="PF00248"/>
    </source>
</evidence>
<dbReference type="AlphaFoldDB" id="A0A4Q2SYN5"/>
<protein>
    <submittedName>
        <fullName evidence="8">Aldo/keto reductase</fullName>
    </submittedName>
</protein>
<comment type="caution">
    <text evidence="8">The sequence shown here is derived from an EMBL/GenBank/DDBJ whole genome shotgun (WGS) entry which is preliminary data.</text>
</comment>
<proteinExistence type="inferred from homology"/>
<gene>
    <name evidence="8" type="ORF">EUA94_12480</name>
</gene>
<evidence type="ECO:0000256" key="2">
    <source>
        <dbReference type="ARBA" id="ARBA00022857"/>
    </source>
</evidence>
<dbReference type="PROSITE" id="PS00062">
    <property type="entry name" value="ALDOKETO_REDUCTASE_2"/>
    <property type="match status" value="1"/>
</dbReference>
<keyword evidence="2" id="KW-0521">NADP</keyword>
<name>A0A4Q2SYN5_9ACTN</name>
<evidence type="ECO:0000256" key="4">
    <source>
        <dbReference type="PIRSR" id="PIRSR000097-1"/>
    </source>
</evidence>
<dbReference type="PANTHER" id="PTHR43827">
    <property type="entry name" value="2,5-DIKETO-D-GLUCONIC ACID REDUCTASE"/>
    <property type="match status" value="1"/>
</dbReference>
<dbReference type="InterPro" id="IPR020471">
    <property type="entry name" value="AKR"/>
</dbReference>
<dbReference type="RefSeq" id="WP_129427204.1">
    <property type="nucleotide sequence ID" value="NZ_SDWV01000011.1"/>
</dbReference>
<dbReference type="PROSITE" id="PS00063">
    <property type="entry name" value="ALDOKETO_REDUCTASE_3"/>
    <property type="match status" value="1"/>
</dbReference>
<sequence>MTDDAPQLPDQTLTLAGGARIPLLGFGTWQITGDDAVRATASALESGYRHLDTATIYGNEAEVGRALAESGVPRDEVFVTTKCPPDDAGRALDTLRTSLDLLQVDHVDLWLIHWPGSANTDMWRAFVEARDAGLTKEIGVSNFDASLLDEVTEATGVAPAINQIRWSPLLFDAGVVEEHRARGIALEGYSALRGGTLEHPAIVEIAERAGRTPAQVIVRWHLQHEIVVIPKSVNADRIRSNADVGGFSLSDEDMATLDALGSR</sequence>
<feature type="active site" description="Proton donor" evidence="4">
    <location>
        <position position="57"/>
    </location>
</feature>
<dbReference type="Proteomes" id="UP000291101">
    <property type="component" value="Unassembled WGS sequence"/>
</dbReference>
<feature type="binding site" evidence="5">
    <location>
        <position position="113"/>
    </location>
    <ligand>
        <name>substrate</name>
    </ligand>
</feature>
<reference evidence="8 9" key="1">
    <citation type="submission" date="2019-01" db="EMBL/GenBank/DDBJ databases">
        <title>Novel species of Nocardioides.</title>
        <authorList>
            <person name="Liu Q."/>
            <person name="X Y.-H."/>
        </authorList>
    </citation>
    <scope>NUCLEOTIDE SEQUENCE [LARGE SCALE GENOMIC DNA]</scope>
    <source>
        <strain evidence="8 9">HLT2-9</strain>
    </source>
</reference>
<evidence type="ECO:0000256" key="3">
    <source>
        <dbReference type="ARBA" id="ARBA00023002"/>
    </source>
</evidence>
<comment type="similarity">
    <text evidence="1">Belongs to the aldo/keto reductase family.</text>
</comment>
<dbReference type="InterPro" id="IPR036812">
    <property type="entry name" value="NAD(P)_OxRdtase_dom_sf"/>
</dbReference>
<dbReference type="InterPro" id="IPR018170">
    <property type="entry name" value="Aldo/ket_reductase_CS"/>
</dbReference>
<dbReference type="PRINTS" id="PR00069">
    <property type="entry name" value="ALDKETRDTASE"/>
</dbReference>
<evidence type="ECO:0000313" key="8">
    <source>
        <dbReference type="EMBL" id="RYC10601.1"/>
    </source>
</evidence>